<dbReference type="Gene3D" id="2.60.40.1910">
    <property type="match status" value="1"/>
</dbReference>
<dbReference type="GO" id="GO:0005737">
    <property type="term" value="C:cytoplasm"/>
    <property type="evidence" value="ECO:0007669"/>
    <property type="project" value="TreeGrafter"/>
</dbReference>
<keyword evidence="11" id="KW-1015">Disulfide bond</keyword>
<name>A0AAD9NW05_RIDPI</name>
<keyword evidence="12" id="KW-0325">Glycoprotein</keyword>
<sequence>MEQFVVIDLLDVLKIDSLSSSHPIYVPVSHPDEINQIFDSISYGKGASVIRMMYNYLGEETFKKGLSNYLKKHQYDTATHKDLWDALNQQAKADNKTANVAAIMDTWILQMGYPVVTVTRNMDAGTAQVTQSRFLLDPVQKPSTTYTSPFSYKWMVPFTYVVSSSPTWNEPPAVFMNMTDVTLTGLKKDDWIIGNIGHSGVYRVNYDGDNWQKLIEQLHTDHTVIPEQNRAQIIDDAFNLGRSGILDQVVAFKVTAYLKNEVDFTPWRTVFRNLAYIELMLDRTATRGLYEKYILRLIEPMYRTIKWDESTNSTHLEIYLRTMMLRVACLHGERDCVNNATALFRQWMDNPTDNRIPADLKQTVYCTALKHGGLEEWNFAYKQYTIANVAVEKHKLLRSLSCSSKPWVLNSLLLRTLNKNDIRKQDIASVIASVSRTDIGRYIVWNFVRANWDTIKGTLDGIFGIRRLTGFIAQGFNTQYELEELDEFGARHPEIGVSSTAFRQRREETLANIRWMADNQHKIHEWLEKTTL</sequence>
<proteinExistence type="inferred from homology"/>
<evidence type="ECO:0000256" key="5">
    <source>
        <dbReference type="ARBA" id="ARBA00022670"/>
    </source>
</evidence>
<dbReference type="PANTHER" id="PTHR11533:SF294">
    <property type="entry name" value="THYROTROPIN-RELEASING HORMONE-DEGRADING ECTOENZYME"/>
    <property type="match status" value="1"/>
</dbReference>
<dbReference type="GO" id="GO:0043171">
    <property type="term" value="P:peptide catabolic process"/>
    <property type="evidence" value="ECO:0007669"/>
    <property type="project" value="TreeGrafter"/>
</dbReference>
<evidence type="ECO:0000313" key="15">
    <source>
        <dbReference type="EMBL" id="KAK2183341.1"/>
    </source>
</evidence>
<evidence type="ECO:0000256" key="7">
    <source>
        <dbReference type="ARBA" id="ARBA00022801"/>
    </source>
</evidence>
<evidence type="ECO:0008006" key="17">
    <source>
        <dbReference type="Google" id="ProtNLM"/>
    </source>
</evidence>
<evidence type="ECO:0000256" key="6">
    <source>
        <dbReference type="ARBA" id="ARBA00022723"/>
    </source>
</evidence>
<comment type="similarity">
    <text evidence="3">Belongs to the peptidase M1 family.</text>
</comment>
<dbReference type="FunFam" id="2.60.40.1910:FF:000006">
    <property type="entry name" value="Aminopeptidase"/>
    <property type="match status" value="1"/>
</dbReference>
<evidence type="ECO:0000256" key="1">
    <source>
        <dbReference type="ARBA" id="ARBA00001947"/>
    </source>
</evidence>
<dbReference type="SUPFAM" id="SSF55486">
    <property type="entry name" value="Metalloproteases ('zincins'), catalytic domain"/>
    <property type="match status" value="1"/>
</dbReference>
<dbReference type="InterPro" id="IPR027268">
    <property type="entry name" value="Peptidase_M4/M1_CTD_sf"/>
</dbReference>
<dbReference type="Pfam" id="PF11838">
    <property type="entry name" value="ERAP1_C"/>
    <property type="match status" value="1"/>
</dbReference>
<keyword evidence="9" id="KW-0482">Metalloprotease</keyword>
<dbReference type="GO" id="GO:0005615">
    <property type="term" value="C:extracellular space"/>
    <property type="evidence" value="ECO:0007669"/>
    <property type="project" value="TreeGrafter"/>
</dbReference>
<evidence type="ECO:0000259" key="14">
    <source>
        <dbReference type="Pfam" id="PF11838"/>
    </source>
</evidence>
<organism evidence="15 16">
    <name type="scientific">Ridgeia piscesae</name>
    <name type="common">Tubeworm</name>
    <dbReference type="NCBI Taxonomy" id="27915"/>
    <lineage>
        <taxon>Eukaryota</taxon>
        <taxon>Metazoa</taxon>
        <taxon>Spiralia</taxon>
        <taxon>Lophotrochozoa</taxon>
        <taxon>Annelida</taxon>
        <taxon>Polychaeta</taxon>
        <taxon>Sedentaria</taxon>
        <taxon>Canalipalpata</taxon>
        <taxon>Sabellida</taxon>
        <taxon>Siboglinidae</taxon>
        <taxon>Ridgeia</taxon>
    </lineage>
</organism>
<dbReference type="Gene3D" id="1.10.390.10">
    <property type="entry name" value="Neutral Protease Domain 2"/>
    <property type="match status" value="1"/>
</dbReference>
<comment type="cofactor">
    <cofactor evidence="1">
        <name>Zn(2+)</name>
        <dbReference type="ChEBI" id="CHEBI:29105"/>
    </cofactor>
</comment>
<evidence type="ECO:0000256" key="2">
    <source>
        <dbReference type="ARBA" id="ARBA00004236"/>
    </source>
</evidence>
<keyword evidence="16" id="KW-1185">Reference proteome</keyword>
<keyword evidence="8" id="KW-0862">Zinc</keyword>
<feature type="domain" description="ERAP1-like C-terminal" evidence="14">
    <location>
        <begin position="191"/>
        <end position="508"/>
    </location>
</feature>
<evidence type="ECO:0000256" key="4">
    <source>
        <dbReference type="ARBA" id="ARBA00022475"/>
    </source>
</evidence>
<dbReference type="GO" id="GO:0008270">
    <property type="term" value="F:zinc ion binding"/>
    <property type="evidence" value="ECO:0007669"/>
    <property type="project" value="InterPro"/>
</dbReference>
<dbReference type="PANTHER" id="PTHR11533">
    <property type="entry name" value="PROTEASE M1 ZINC METALLOPROTEASE"/>
    <property type="match status" value="1"/>
</dbReference>
<dbReference type="GO" id="GO:0042277">
    <property type="term" value="F:peptide binding"/>
    <property type="evidence" value="ECO:0007669"/>
    <property type="project" value="TreeGrafter"/>
</dbReference>
<dbReference type="InterPro" id="IPR024571">
    <property type="entry name" value="ERAP1-like_C_dom"/>
</dbReference>
<keyword evidence="4" id="KW-1003">Cell membrane</keyword>
<keyword evidence="6" id="KW-0479">Metal-binding</keyword>
<evidence type="ECO:0000256" key="9">
    <source>
        <dbReference type="ARBA" id="ARBA00023049"/>
    </source>
</evidence>
<evidence type="ECO:0000256" key="12">
    <source>
        <dbReference type="ARBA" id="ARBA00023180"/>
    </source>
</evidence>
<evidence type="ECO:0000259" key="13">
    <source>
        <dbReference type="Pfam" id="PF01433"/>
    </source>
</evidence>
<comment type="caution">
    <text evidence="15">The sequence shown here is derived from an EMBL/GenBank/DDBJ whole genome shotgun (WGS) entry which is preliminary data.</text>
</comment>
<evidence type="ECO:0000256" key="11">
    <source>
        <dbReference type="ARBA" id="ARBA00023157"/>
    </source>
</evidence>
<dbReference type="GO" id="GO:0005886">
    <property type="term" value="C:plasma membrane"/>
    <property type="evidence" value="ECO:0007669"/>
    <property type="project" value="UniProtKB-SubCell"/>
</dbReference>
<dbReference type="GO" id="GO:0070006">
    <property type="term" value="F:metalloaminopeptidase activity"/>
    <property type="evidence" value="ECO:0007669"/>
    <property type="project" value="TreeGrafter"/>
</dbReference>
<protein>
    <recommendedName>
        <fullName evidence="17">Aminopeptidase N</fullName>
    </recommendedName>
</protein>
<evidence type="ECO:0000313" key="16">
    <source>
        <dbReference type="Proteomes" id="UP001209878"/>
    </source>
</evidence>
<keyword evidence="5" id="KW-0645">Protease</keyword>
<dbReference type="InterPro" id="IPR050344">
    <property type="entry name" value="Peptidase_M1_aminopeptidases"/>
</dbReference>
<dbReference type="Gene3D" id="1.25.50.20">
    <property type="match status" value="1"/>
</dbReference>
<dbReference type="Proteomes" id="UP001209878">
    <property type="component" value="Unassembled WGS sequence"/>
</dbReference>
<dbReference type="FunFam" id="1.25.50.20:FF:000001">
    <property type="entry name" value="Aminopeptidase"/>
    <property type="match status" value="1"/>
</dbReference>
<feature type="domain" description="Peptidase M1 membrane alanine aminopeptidase" evidence="13">
    <location>
        <begin position="2"/>
        <end position="107"/>
    </location>
</feature>
<dbReference type="Pfam" id="PF01433">
    <property type="entry name" value="Peptidase_M1"/>
    <property type="match status" value="1"/>
</dbReference>
<dbReference type="AlphaFoldDB" id="A0AAD9NW05"/>
<accession>A0AAD9NW05</accession>
<comment type="subcellular location">
    <subcellularLocation>
        <location evidence="2">Cell membrane</location>
    </subcellularLocation>
</comment>
<dbReference type="GO" id="GO:0006508">
    <property type="term" value="P:proteolysis"/>
    <property type="evidence" value="ECO:0007669"/>
    <property type="project" value="UniProtKB-KW"/>
</dbReference>
<dbReference type="InterPro" id="IPR014782">
    <property type="entry name" value="Peptidase_M1_dom"/>
</dbReference>
<keyword evidence="10" id="KW-0472">Membrane</keyword>
<gene>
    <name evidence="15" type="ORF">NP493_315g04062</name>
</gene>
<reference evidence="15" key="1">
    <citation type="journal article" date="2023" name="Mol. Biol. Evol.">
        <title>Third-Generation Sequencing Reveals the Adaptive Role of the Epigenome in Three Deep-Sea Polychaetes.</title>
        <authorList>
            <person name="Perez M."/>
            <person name="Aroh O."/>
            <person name="Sun Y."/>
            <person name="Lan Y."/>
            <person name="Juniper S.K."/>
            <person name="Young C.R."/>
            <person name="Angers B."/>
            <person name="Qian P.Y."/>
        </authorList>
    </citation>
    <scope>NUCLEOTIDE SEQUENCE</scope>
    <source>
        <strain evidence="15">R07B-5</strain>
    </source>
</reference>
<keyword evidence="7" id="KW-0378">Hydrolase</keyword>
<evidence type="ECO:0000256" key="10">
    <source>
        <dbReference type="ARBA" id="ARBA00023136"/>
    </source>
</evidence>
<dbReference type="EMBL" id="JAODUO010000315">
    <property type="protein sequence ID" value="KAK2183341.1"/>
    <property type="molecule type" value="Genomic_DNA"/>
</dbReference>
<evidence type="ECO:0000256" key="3">
    <source>
        <dbReference type="ARBA" id="ARBA00010136"/>
    </source>
</evidence>
<evidence type="ECO:0000256" key="8">
    <source>
        <dbReference type="ARBA" id="ARBA00022833"/>
    </source>
</evidence>